<dbReference type="RefSeq" id="WP_057638578.1">
    <property type="nucleotide sequence ID" value="NZ_LDJM01000032.1"/>
</dbReference>
<dbReference type="EMBL" id="LDJM01000032">
    <property type="protein sequence ID" value="KRG75200.1"/>
    <property type="molecule type" value="Genomic_DNA"/>
</dbReference>
<reference evidence="2 3" key="1">
    <citation type="submission" date="2015-05" db="EMBL/GenBank/DDBJ databases">
        <title>Genome sequencing and analysis of members of genus Stenotrophomonas.</title>
        <authorList>
            <person name="Patil P.P."/>
            <person name="Midha S."/>
            <person name="Patil P.B."/>
        </authorList>
    </citation>
    <scope>NUCLEOTIDE SEQUENCE [LARGE SCALE GENOMIC DNA]</scope>
    <source>
        <strain evidence="2 3">DSM 24757</strain>
    </source>
</reference>
<gene>
    <name evidence="2" type="ORF">ABB30_12145</name>
</gene>
<keyword evidence="1" id="KW-0472">Membrane</keyword>
<protein>
    <submittedName>
        <fullName evidence="2">Uncharacterized protein</fullName>
    </submittedName>
</protein>
<keyword evidence="1" id="KW-1133">Transmembrane helix</keyword>
<dbReference type="AlphaFoldDB" id="A0A0R0D1P1"/>
<dbReference type="OrthoDB" id="6006887at2"/>
<sequence>MTPNLQHPRRAPSRLTLWLGLAVSFWLALIAGSLVLARSHLEQARSSTGTALPELRSSLHLPYFSFARALRPGS</sequence>
<organism evidence="2 3">
    <name type="scientific">Stenotrophomonas ginsengisoli</name>
    <dbReference type="NCBI Taxonomy" id="336566"/>
    <lineage>
        <taxon>Bacteria</taxon>
        <taxon>Pseudomonadati</taxon>
        <taxon>Pseudomonadota</taxon>
        <taxon>Gammaproteobacteria</taxon>
        <taxon>Lysobacterales</taxon>
        <taxon>Lysobacteraceae</taxon>
        <taxon>Stenotrophomonas</taxon>
    </lineage>
</organism>
<keyword evidence="3" id="KW-1185">Reference proteome</keyword>
<comment type="caution">
    <text evidence="2">The sequence shown here is derived from an EMBL/GenBank/DDBJ whole genome shotgun (WGS) entry which is preliminary data.</text>
</comment>
<accession>A0A0R0D1P1</accession>
<proteinExistence type="predicted"/>
<dbReference type="Proteomes" id="UP000050956">
    <property type="component" value="Unassembled WGS sequence"/>
</dbReference>
<evidence type="ECO:0000313" key="2">
    <source>
        <dbReference type="EMBL" id="KRG75200.1"/>
    </source>
</evidence>
<evidence type="ECO:0000256" key="1">
    <source>
        <dbReference type="SAM" id="Phobius"/>
    </source>
</evidence>
<dbReference type="PATRIC" id="fig|336566.3.peg.1931"/>
<keyword evidence="1" id="KW-0812">Transmembrane</keyword>
<name>A0A0R0D1P1_9GAMM</name>
<evidence type="ECO:0000313" key="3">
    <source>
        <dbReference type="Proteomes" id="UP000050956"/>
    </source>
</evidence>
<feature type="transmembrane region" description="Helical" evidence="1">
    <location>
        <begin position="15"/>
        <end position="37"/>
    </location>
</feature>
<dbReference type="STRING" id="336566.ABB30_12145"/>